<dbReference type="PRINTS" id="PR00420">
    <property type="entry name" value="RNGMNOXGNASE"/>
</dbReference>
<sequence length="408" mass="43637">MQDPISPATSVPSGETQFDIIVLGAGPAGAAAAHVAASRGLRVALVDKARFPRDKLCGGGFTGRSYLYFTEIFGEEIPARLIETKTAVEFHADGQPLGLLPQIPPMHLTMRVDLDAEMQRRALAAGARDFSGCRVSQIDTATPALVLADGRRLSARVLIGADGVNSQVAKALFGRSYDRAQIGFGLEVEATPGPDNAAAPLRIDFGAADWGYGWHFPKRESSTIGIGGVLSRNADMKASMAAYLYRLGRDPALPCKGHHLPFGEVRKTPGRRAVLLAGDAAGLVDPITGEGIAYAMKSGQLAALAAAEALAEGAPASALRRYRKALRPVHRAMRQARAIRVLLFSRLFRPAFIAAFRGSGRLRHLYMRLLAGEIEYGDMARATLRRLPGFLLRGLQMGDSGRAGDKRS</sequence>
<reference evidence="1 2" key="1">
    <citation type="submission" date="2017-09" db="EMBL/GenBank/DDBJ databases">
        <authorList>
            <person name="Ehlers B."/>
            <person name="Leendertz F.H."/>
        </authorList>
    </citation>
    <scope>NUCLEOTIDE SEQUENCE [LARGE SCALE GENOMIC DNA]</scope>
    <source>
        <strain evidence="1 2">CGMCC 1.12662</strain>
    </source>
</reference>
<evidence type="ECO:0000313" key="2">
    <source>
        <dbReference type="Proteomes" id="UP000231655"/>
    </source>
</evidence>
<dbReference type="PANTHER" id="PTHR42685:SF22">
    <property type="entry name" value="CONDITIONED MEDIUM FACTOR RECEPTOR 1"/>
    <property type="match status" value="1"/>
</dbReference>
<dbReference type="GO" id="GO:0016628">
    <property type="term" value="F:oxidoreductase activity, acting on the CH-CH group of donors, NAD or NADP as acceptor"/>
    <property type="evidence" value="ECO:0007669"/>
    <property type="project" value="InterPro"/>
</dbReference>
<accession>A0A285IJL4</accession>
<dbReference type="AlphaFoldDB" id="A0A285IJL4"/>
<dbReference type="InterPro" id="IPR011777">
    <property type="entry name" value="Geranylgeranyl_Rdtase_fam"/>
</dbReference>
<dbReference type="RefSeq" id="WP_232617753.1">
    <property type="nucleotide sequence ID" value="NZ_OBEA01000002.1"/>
</dbReference>
<evidence type="ECO:0000313" key="1">
    <source>
        <dbReference type="EMBL" id="SNY47276.1"/>
    </source>
</evidence>
<dbReference type="PANTHER" id="PTHR42685">
    <property type="entry name" value="GERANYLGERANYL DIPHOSPHATE REDUCTASE"/>
    <property type="match status" value="1"/>
</dbReference>
<dbReference type="InterPro" id="IPR036188">
    <property type="entry name" value="FAD/NAD-bd_sf"/>
</dbReference>
<gene>
    <name evidence="1" type="ORF">SAMN06297129_1135</name>
</gene>
<dbReference type="Proteomes" id="UP000231655">
    <property type="component" value="Unassembled WGS sequence"/>
</dbReference>
<dbReference type="Pfam" id="PF12831">
    <property type="entry name" value="FAD_oxidored"/>
    <property type="match status" value="1"/>
</dbReference>
<proteinExistence type="predicted"/>
<organism evidence="1 2">
    <name type="scientific">Pseudooceanicola antarcticus</name>
    <dbReference type="NCBI Taxonomy" id="1247613"/>
    <lineage>
        <taxon>Bacteria</taxon>
        <taxon>Pseudomonadati</taxon>
        <taxon>Pseudomonadota</taxon>
        <taxon>Alphaproteobacteria</taxon>
        <taxon>Rhodobacterales</taxon>
        <taxon>Paracoccaceae</taxon>
        <taxon>Pseudooceanicola</taxon>
    </lineage>
</organism>
<dbReference type="Gene3D" id="3.50.50.60">
    <property type="entry name" value="FAD/NAD(P)-binding domain"/>
    <property type="match status" value="1"/>
</dbReference>
<dbReference type="InterPro" id="IPR050407">
    <property type="entry name" value="Geranylgeranyl_reductase"/>
</dbReference>
<name>A0A285IJL4_9RHOB</name>
<protein>
    <submittedName>
        <fullName evidence="1">Geranylgeranyl reductase family</fullName>
    </submittedName>
</protein>
<dbReference type="NCBIfam" id="TIGR02032">
    <property type="entry name" value="GG-red-SF"/>
    <property type="match status" value="1"/>
</dbReference>
<dbReference type="EMBL" id="OBEA01000002">
    <property type="protein sequence ID" value="SNY47276.1"/>
    <property type="molecule type" value="Genomic_DNA"/>
</dbReference>
<dbReference type="SUPFAM" id="SSF51905">
    <property type="entry name" value="FAD/NAD(P)-binding domain"/>
    <property type="match status" value="1"/>
</dbReference>